<feature type="signal peptide" evidence="5">
    <location>
        <begin position="1"/>
        <end position="23"/>
    </location>
</feature>
<dbReference type="Pfam" id="PF08244">
    <property type="entry name" value="Glyco_hydro_32C"/>
    <property type="match status" value="1"/>
</dbReference>
<evidence type="ECO:0000256" key="4">
    <source>
        <dbReference type="RuleBase" id="RU362110"/>
    </source>
</evidence>
<feature type="domain" description="Glycosyl hydrolase family 32 N-terminal" evidence="6">
    <location>
        <begin position="129"/>
        <end position="454"/>
    </location>
</feature>
<evidence type="ECO:0000256" key="5">
    <source>
        <dbReference type="SAM" id="SignalP"/>
    </source>
</evidence>
<dbReference type="GO" id="GO:0004553">
    <property type="term" value="F:hydrolase activity, hydrolyzing O-glycosyl compounds"/>
    <property type="evidence" value="ECO:0007669"/>
    <property type="project" value="InterPro"/>
</dbReference>
<evidence type="ECO:0000313" key="8">
    <source>
        <dbReference type="EMBL" id="GAQ78303.1"/>
    </source>
</evidence>
<dbReference type="InterPro" id="IPR013148">
    <property type="entry name" value="Glyco_hydro_32_N"/>
</dbReference>
<feature type="chain" id="PRO_5013073077" evidence="5">
    <location>
        <begin position="24"/>
        <end position="666"/>
    </location>
</feature>
<dbReference type="InterPro" id="IPR018053">
    <property type="entry name" value="Glyco_hydro_32_AS"/>
</dbReference>
<dbReference type="OMA" id="GACPYFW"/>
<dbReference type="PROSITE" id="PS00609">
    <property type="entry name" value="GLYCOSYL_HYDROL_F32"/>
    <property type="match status" value="1"/>
</dbReference>
<dbReference type="EMBL" id="DF236959">
    <property type="protein sequence ID" value="GAQ78303.1"/>
    <property type="molecule type" value="Genomic_DNA"/>
</dbReference>
<dbReference type="OrthoDB" id="202537at2759"/>
<dbReference type="InterPro" id="IPR050551">
    <property type="entry name" value="Fructan_Metab_Enzymes"/>
</dbReference>
<evidence type="ECO:0000313" key="9">
    <source>
        <dbReference type="Proteomes" id="UP000054558"/>
    </source>
</evidence>
<dbReference type="AlphaFoldDB" id="A0A1Y1HK60"/>
<gene>
    <name evidence="8" type="ORF">KFL_000100680</name>
</gene>
<evidence type="ECO:0000259" key="6">
    <source>
        <dbReference type="Pfam" id="PF00251"/>
    </source>
</evidence>
<dbReference type="SUPFAM" id="SSF75005">
    <property type="entry name" value="Arabinanase/levansucrase/invertase"/>
    <property type="match status" value="1"/>
</dbReference>
<dbReference type="InterPro" id="IPR023296">
    <property type="entry name" value="Glyco_hydro_beta-prop_sf"/>
</dbReference>
<dbReference type="InterPro" id="IPR001362">
    <property type="entry name" value="Glyco_hydro_32"/>
</dbReference>
<dbReference type="CDD" id="cd18624">
    <property type="entry name" value="GH32_Fruct1-like"/>
    <property type="match status" value="1"/>
</dbReference>
<comment type="similarity">
    <text evidence="1 4">Belongs to the glycosyl hydrolase 32 family.</text>
</comment>
<dbReference type="PANTHER" id="PTHR31953">
    <property type="entry name" value="BETA-FRUCTOFURANOSIDASE, INSOLUBLE ISOENZYME CWINV1-RELATED"/>
    <property type="match status" value="1"/>
</dbReference>
<keyword evidence="9" id="KW-1185">Reference proteome</keyword>
<dbReference type="GO" id="GO:0005975">
    <property type="term" value="P:carbohydrate metabolic process"/>
    <property type="evidence" value="ECO:0007669"/>
    <property type="project" value="InterPro"/>
</dbReference>
<dbReference type="SUPFAM" id="SSF49899">
    <property type="entry name" value="Concanavalin A-like lectins/glucanases"/>
    <property type="match status" value="1"/>
</dbReference>
<feature type="domain" description="Glycosyl hydrolase family 32 C-terminal" evidence="7">
    <location>
        <begin position="457"/>
        <end position="650"/>
    </location>
</feature>
<evidence type="ECO:0000256" key="3">
    <source>
        <dbReference type="ARBA" id="ARBA00023295"/>
    </source>
</evidence>
<dbReference type="SMART" id="SM00640">
    <property type="entry name" value="Glyco_32"/>
    <property type="match status" value="1"/>
</dbReference>
<organism evidence="8 9">
    <name type="scientific">Klebsormidium nitens</name>
    <name type="common">Green alga</name>
    <name type="synonym">Ulothrix nitens</name>
    <dbReference type="NCBI Taxonomy" id="105231"/>
    <lineage>
        <taxon>Eukaryota</taxon>
        <taxon>Viridiplantae</taxon>
        <taxon>Streptophyta</taxon>
        <taxon>Klebsormidiophyceae</taxon>
        <taxon>Klebsormidiales</taxon>
        <taxon>Klebsormidiaceae</taxon>
        <taxon>Klebsormidium</taxon>
    </lineage>
</organism>
<evidence type="ECO:0000259" key="7">
    <source>
        <dbReference type="Pfam" id="PF08244"/>
    </source>
</evidence>
<sequence>MASQLQSFVLAAVLCLFSVGALGGGSANDGSSASAIPARMQKTNVKLPPWESFIRSNVTASCADTTSWDHKRAAMGGLQLQENAPLSGKRSWEGVRRKVVPRNLLPTSEGVPISAVKVPKSDPARTTFHFQPPQNWMNDPNGPMYYNGLYHQFYQYNPQAAKWGNITWGHTVSRDLIHWDYLPLAIQPGPDWYDIQGCWSGSATIVPGKGPVVAYTGHSNASQQVQCLAYPANLSDAYLTTWVKDPGNPVLATPPPGVSSDNFRDPSEAWLGSDGVWRFVIGIANGSTGGAQVYKSTNWSTWTVGPRLASHNGTGMWECVDFFPVAANNATGLPLAVLAGDQTGLTYVLKSSLNDFRHDYYIMGTYDPQQDVFTPINTIQDIVTGFDFVYDYGRYYASKSFFDPVKQRRVLLGWALEADSQANDLARGWASVMAIPRTITVDPATRGTSLLVYPVEELAALRQSHVTLSNFTLASGDIVQMIGMAGSNLDLEYTFEKPVPAPEIVQLAMAQRNSSLTNENVCSPAGAERTGSVGPFGVSVLGAVGNQEYTSIYFEYVMGADGNWATNFCADYTHSSTLTTVDKQIDGGPVRVLETDTTLTLRIIVDMSIIESFAQGGRAAITTRVYPQVANDANSRVVVFNNGTAPVKLLQLDSYHIGSVKFNQLF</sequence>
<keyword evidence="5" id="KW-0732">Signal</keyword>
<name>A0A1Y1HK60_KLENI</name>
<dbReference type="InterPro" id="IPR013189">
    <property type="entry name" value="Glyco_hydro_32_C"/>
</dbReference>
<keyword evidence="2 4" id="KW-0378">Hydrolase</keyword>
<dbReference type="Gene3D" id="2.115.10.20">
    <property type="entry name" value="Glycosyl hydrolase domain, family 43"/>
    <property type="match status" value="1"/>
</dbReference>
<keyword evidence="3 4" id="KW-0326">Glycosidase</keyword>
<dbReference type="InterPro" id="IPR013320">
    <property type="entry name" value="ConA-like_dom_sf"/>
</dbReference>
<dbReference type="Pfam" id="PF00251">
    <property type="entry name" value="Glyco_hydro_32N"/>
    <property type="match status" value="1"/>
</dbReference>
<proteinExistence type="inferred from homology"/>
<dbReference type="Gene3D" id="2.60.120.560">
    <property type="entry name" value="Exo-inulinase, domain 1"/>
    <property type="match status" value="1"/>
</dbReference>
<dbReference type="Proteomes" id="UP000054558">
    <property type="component" value="Unassembled WGS sequence"/>
</dbReference>
<evidence type="ECO:0000256" key="2">
    <source>
        <dbReference type="ARBA" id="ARBA00022801"/>
    </source>
</evidence>
<reference evidence="8 9" key="1">
    <citation type="journal article" date="2014" name="Nat. Commun.">
        <title>Klebsormidium flaccidum genome reveals primary factors for plant terrestrial adaptation.</title>
        <authorList>
            <person name="Hori K."/>
            <person name="Maruyama F."/>
            <person name="Fujisawa T."/>
            <person name="Togashi T."/>
            <person name="Yamamoto N."/>
            <person name="Seo M."/>
            <person name="Sato S."/>
            <person name="Yamada T."/>
            <person name="Mori H."/>
            <person name="Tajima N."/>
            <person name="Moriyama T."/>
            <person name="Ikeuchi M."/>
            <person name="Watanabe M."/>
            <person name="Wada H."/>
            <person name="Kobayashi K."/>
            <person name="Saito M."/>
            <person name="Masuda T."/>
            <person name="Sasaki-Sekimoto Y."/>
            <person name="Mashiguchi K."/>
            <person name="Awai K."/>
            <person name="Shimojima M."/>
            <person name="Masuda S."/>
            <person name="Iwai M."/>
            <person name="Nobusawa T."/>
            <person name="Narise T."/>
            <person name="Kondo S."/>
            <person name="Saito H."/>
            <person name="Sato R."/>
            <person name="Murakawa M."/>
            <person name="Ihara Y."/>
            <person name="Oshima-Yamada Y."/>
            <person name="Ohtaka K."/>
            <person name="Satoh M."/>
            <person name="Sonobe K."/>
            <person name="Ishii M."/>
            <person name="Ohtani R."/>
            <person name="Kanamori-Sato M."/>
            <person name="Honoki R."/>
            <person name="Miyazaki D."/>
            <person name="Mochizuki H."/>
            <person name="Umetsu J."/>
            <person name="Higashi K."/>
            <person name="Shibata D."/>
            <person name="Kamiya Y."/>
            <person name="Sato N."/>
            <person name="Nakamura Y."/>
            <person name="Tabata S."/>
            <person name="Ida S."/>
            <person name="Kurokawa K."/>
            <person name="Ohta H."/>
        </authorList>
    </citation>
    <scope>NUCLEOTIDE SEQUENCE [LARGE SCALE GENOMIC DNA]</scope>
    <source>
        <strain evidence="8 9">NIES-2285</strain>
    </source>
</reference>
<accession>A0A1Y1HK60</accession>
<protein>
    <submittedName>
        <fullName evidence="8">Beta-fructofuranosidase</fullName>
    </submittedName>
</protein>
<dbReference type="STRING" id="105231.A0A1Y1HK60"/>
<evidence type="ECO:0000256" key="1">
    <source>
        <dbReference type="ARBA" id="ARBA00009902"/>
    </source>
</evidence>